<keyword evidence="2" id="KW-0597">Phosphoprotein</keyword>
<sequence>MDTLTKFILRELAFEGDLGSDPSRLRDLITQYYVTRNPNIQQSVDDKLCSFVWSLLATQNNIIIGLAPAGAAAVYFPPQMSASRKGKEKDEDNIGASIELLPPDEFKSTRLETLVELYGGSLRIAVTPETCFECITGSHIRSPKLSGPVYAVLQLITRTRREGISVIDISKQSGYDPKTCFYLVQTLVNLGHIHKIKVGGAAGNICIHKDFYDDECEWKKAEKEVACGSKKGDSLRVASPAGSDDEDDNAGKEFSGAVQFDSIDNRHISNVGVVKSRLQRLLTNMPHGIHVYRNLLFAIGFDASTKRERRTFNHRIHELIKAKFIEKVWAPSASRAGGRVLCVRLVQDNEDGTPMDVADPGAGDAVDDPTETGSLAESENDDHEESDEELLARFEGVCATQSVAHQIISAVERTGPAGVTIAEISRGINDFDPRSITGLIARFAGGVTPTHLADRGLVIMTETAGRERRQRVYTRAGYHSMNQREGFQNEPDDSSALMVANAGGWAVFEDEEFVPDATAREQWTAELAKAALAESGEKLLKARGKKKRTNPLDANGRPIIGRPRKEWKMNKDKDNDKGGSDEVPKKRGRPPKRKLEGVDGETEKPDEPVAKRRGRPPKTKPVSIESESVIEAEQEPDTQGAPGEAQGESPTDHVPVQASMKDTTQAGQIEQSETQFDHSMAPVETVGDNDESPERSSSETSPHKRTRRSRRHKPSLDSGSPARQPESPTKRSSARLRGRAIDSELTSIPQPPSKRVRVAPPERVMDNPERSNPGGHGIPESPNKPNLPTLAGLARIEEPEEPEEPEELQPTTRSSPEQSVAATIVSTGGHPDAVQAEQPPAHTASRMGRPANVSALRRQTEFMQVIEKLGGVVNITNTKPFNDEHQRLLEQLHTEGKAVSTTPGTGMDRRTFNAAFSTLESRGLLKMRVVSTATQAGTTRRATIAYIPSASERLINECVQRFQASVFSGKGVPISNDFPSLEGAVVRPGPRGTTHVVASNLPPSVQAPELSQDPLAIARYQQLSNPMTAAQYLGFISGPLARARALHLQLMSEVVSENPPRCIVSAEDWVISKTYFSDSIPVSVYCSVIKLGFAGPGLREMLDTEEGQRTRVHDAPADIQMSLGLRSVTTKSHLFKTLSILADLGCLIPIKPQILPNSQRATYVDFATEGAEWDQFKLAKSVPVYRFGDRDQDAPFCYDHAIHNLENATSFWEQLRVASDRSNCQEIPIGTGPQYAGNTKLTRLICKKASWESGYILSSTQIEYLDSLIDLASGNTPLDDLQSTRFDNACFVTTAPVGVVSEYFTQRRNTILQEITRVRSEIQREAEEQRRIEEESRRALAAKAARAKMDQESHWETIISKALDGRAPSHPQLQKALTSLKSNFMISSRPANNKVWEVKVQDAVRDAIGAKQFVIPPRLPVQPFKPAHEPNNEVTELIRRQGQPIIQKDISPKKSGRKSKKEIEVDAEAETDEAQPNHKKMESDARRRRFPWNAEYDELARDAGAIIRVRCCGKRIDWSALEQVFPGVQRSCVRQRISSLESLPGASMYYRRLDAAWASVYQQHRGSNALPDPNPDSVKDFDLPAYITFLRKNVDKVALRAGAETTNVTTPEGSFVLESLDYLHANYIVNDKSSGQLHKQPTTWDFCFDVASEEPREREFLQHPFVIHEHDSRTHPPFKVSVAQASIKMVMSTPDPHYDSNHAATLLNPFGETTIAAAIEGLKDSLDMKKVRAEKQEPGRKYRYSDLEMLRLKGEFASSMYPDATAVRDSLECLQAEEWMSIGLTDEDGEAAAYLQLVSNNLIDINIDTEIPRAGRRHIGWQSKKVDDENLETQISMRLKPNDMSTTMIQNVPSSNQPSDLQHFLDQHVGASSSQRDHGDDHDESPSEGPLIDAIDSAGPPGLPVKQAIDVLNTNSPTALTALIKANPPQAYSLGYDETRIVSAQYLSDWVVEVGLGNEEPSQTESKLIFPRRWLDIYGNMLDDIWTMAVRTMIGAFIYRPCMSERTLRSRFHGLFDRQELNDILTQLLLSGKLKRTSPSTLPIGMNTLEDEKATYWSLTNSAHWF</sequence>
<evidence type="ECO:0000313" key="10">
    <source>
        <dbReference type="Proteomes" id="UP000663888"/>
    </source>
</evidence>
<comment type="subcellular location">
    <subcellularLocation>
        <location evidence="1">Nucleus</location>
    </subcellularLocation>
</comment>
<evidence type="ECO:0000256" key="4">
    <source>
        <dbReference type="ARBA" id="ARBA00023163"/>
    </source>
</evidence>
<dbReference type="InterPro" id="IPR035625">
    <property type="entry name" value="Tfc3-like_eWH"/>
</dbReference>
<accession>A0A8H3H7T5</accession>
<feature type="compositionally biased region" description="Basic and acidic residues" evidence="6">
    <location>
        <begin position="1875"/>
        <end position="1885"/>
    </location>
</feature>
<comment type="caution">
    <text evidence="9">The sequence shown here is derived from an EMBL/GenBank/DDBJ whole genome shotgun (WGS) entry which is preliminary data.</text>
</comment>
<proteinExistence type="predicted"/>
<feature type="compositionally biased region" description="Acidic residues" evidence="6">
    <location>
        <begin position="798"/>
        <end position="807"/>
    </location>
</feature>
<evidence type="ECO:0000259" key="8">
    <source>
        <dbReference type="Pfam" id="PF20222"/>
    </source>
</evidence>
<evidence type="ECO:0000313" key="9">
    <source>
        <dbReference type="EMBL" id="CAE6504424.1"/>
    </source>
</evidence>
<name>A0A8H3H7T5_9AGAM</name>
<feature type="region of interest" description="Disordered" evidence="6">
    <location>
        <begin position="541"/>
        <end position="820"/>
    </location>
</feature>
<dbReference type="InterPro" id="IPR046488">
    <property type="entry name" value="Sfc3/Tfc3_C"/>
</dbReference>
<feature type="compositionally biased region" description="Basic and acidic residues" evidence="6">
    <location>
        <begin position="593"/>
        <end position="610"/>
    </location>
</feature>
<feature type="compositionally biased region" description="Basic residues" evidence="6">
    <location>
        <begin position="703"/>
        <end position="713"/>
    </location>
</feature>
<feature type="region of interest" description="Disordered" evidence="6">
    <location>
        <begin position="351"/>
        <end position="386"/>
    </location>
</feature>
<dbReference type="GO" id="GO:0000127">
    <property type="term" value="C:transcription factor TFIIIC complex"/>
    <property type="evidence" value="ECO:0007669"/>
    <property type="project" value="InterPro"/>
</dbReference>
<evidence type="ECO:0000256" key="1">
    <source>
        <dbReference type="ARBA" id="ARBA00004123"/>
    </source>
</evidence>
<dbReference type="CDD" id="cd16169">
    <property type="entry name" value="Tau138_eWH"/>
    <property type="match status" value="1"/>
</dbReference>
<feature type="compositionally biased region" description="Polar residues" evidence="6">
    <location>
        <begin position="660"/>
        <end position="674"/>
    </location>
</feature>
<reference evidence="9" key="1">
    <citation type="submission" date="2021-01" db="EMBL/GenBank/DDBJ databases">
        <authorList>
            <person name="Kaushik A."/>
        </authorList>
    </citation>
    <scope>NUCLEOTIDE SEQUENCE</scope>
    <source>
        <strain evidence="9">AG4-R118</strain>
    </source>
</reference>
<dbReference type="Pfam" id="PF04182">
    <property type="entry name" value="B-block_TFIIIC"/>
    <property type="match status" value="1"/>
</dbReference>
<feature type="domain" description="B-block binding subunit of TFIIIC" evidence="7">
    <location>
        <begin position="149"/>
        <end position="213"/>
    </location>
</feature>
<dbReference type="Pfam" id="PF20222">
    <property type="entry name" value="DUF6581"/>
    <property type="match status" value="1"/>
</dbReference>
<dbReference type="GO" id="GO:0005634">
    <property type="term" value="C:nucleus"/>
    <property type="evidence" value="ECO:0007669"/>
    <property type="project" value="UniProtKB-SubCell"/>
</dbReference>
<evidence type="ECO:0000259" key="7">
    <source>
        <dbReference type="Pfam" id="PF04182"/>
    </source>
</evidence>
<dbReference type="PANTHER" id="PTHR15180:SF1">
    <property type="entry name" value="GENERAL TRANSCRIPTION FACTOR 3C POLYPEPTIDE 1"/>
    <property type="match status" value="1"/>
</dbReference>
<dbReference type="PANTHER" id="PTHR15180">
    <property type="entry name" value="GENERAL TRANSCRIPTION FACTOR 3C POLYPEPTIDE 1"/>
    <property type="match status" value="1"/>
</dbReference>
<feature type="region of interest" description="Disordered" evidence="6">
    <location>
        <begin position="1449"/>
        <end position="1485"/>
    </location>
</feature>
<feature type="region of interest" description="Disordered" evidence="6">
    <location>
        <begin position="829"/>
        <end position="848"/>
    </location>
</feature>
<evidence type="ECO:0000256" key="3">
    <source>
        <dbReference type="ARBA" id="ARBA00023125"/>
    </source>
</evidence>
<keyword evidence="5" id="KW-0539">Nucleus</keyword>
<evidence type="ECO:0000256" key="5">
    <source>
        <dbReference type="ARBA" id="ARBA00023242"/>
    </source>
</evidence>
<feature type="compositionally biased region" description="Basic and acidic residues" evidence="6">
    <location>
        <begin position="563"/>
        <end position="585"/>
    </location>
</feature>
<dbReference type="Proteomes" id="UP000663888">
    <property type="component" value="Unassembled WGS sequence"/>
</dbReference>
<dbReference type="InterPro" id="IPR007309">
    <property type="entry name" value="TFIIIC_Bblock-bd"/>
</dbReference>
<protein>
    <submittedName>
        <fullName evidence="9">Uncharacterized protein</fullName>
    </submittedName>
</protein>
<feature type="domain" description="Transcription factor tau subunit sfc3/Tfc3 C-terminal" evidence="8">
    <location>
        <begin position="1486"/>
        <end position="1843"/>
    </location>
</feature>
<evidence type="ECO:0000256" key="2">
    <source>
        <dbReference type="ARBA" id="ARBA00022553"/>
    </source>
</evidence>
<dbReference type="GO" id="GO:0042791">
    <property type="term" value="P:5S class rRNA transcription by RNA polymerase III"/>
    <property type="evidence" value="ECO:0007669"/>
    <property type="project" value="TreeGrafter"/>
</dbReference>
<dbReference type="EMBL" id="CAJMWX010001756">
    <property type="protein sequence ID" value="CAE6504424.1"/>
    <property type="molecule type" value="Genomic_DNA"/>
</dbReference>
<keyword evidence="4" id="KW-0804">Transcription</keyword>
<feature type="compositionally biased region" description="Polar residues" evidence="6">
    <location>
        <begin position="809"/>
        <end position="820"/>
    </location>
</feature>
<dbReference type="GO" id="GO:0006384">
    <property type="term" value="P:transcription initiation at RNA polymerase III promoter"/>
    <property type="evidence" value="ECO:0007669"/>
    <property type="project" value="InterPro"/>
</dbReference>
<gene>
    <name evidence="9" type="ORF">RDB_LOCUS157710</name>
</gene>
<dbReference type="InterPro" id="IPR044210">
    <property type="entry name" value="Tfc3-like"/>
</dbReference>
<dbReference type="GO" id="GO:0003677">
    <property type="term" value="F:DNA binding"/>
    <property type="evidence" value="ECO:0007669"/>
    <property type="project" value="UniProtKB-KW"/>
</dbReference>
<keyword evidence="3" id="KW-0238">DNA-binding</keyword>
<feature type="region of interest" description="Disordered" evidence="6">
    <location>
        <begin position="1869"/>
        <end position="1899"/>
    </location>
</feature>
<evidence type="ECO:0000256" key="6">
    <source>
        <dbReference type="SAM" id="MobiDB-lite"/>
    </source>
</evidence>
<feature type="compositionally biased region" description="Basic and acidic residues" evidence="6">
    <location>
        <begin position="1475"/>
        <end position="1485"/>
    </location>
</feature>
<organism evidence="9 10">
    <name type="scientific">Rhizoctonia solani</name>
    <dbReference type="NCBI Taxonomy" id="456999"/>
    <lineage>
        <taxon>Eukaryota</taxon>
        <taxon>Fungi</taxon>
        <taxon>Dikarya</taxon>
        <taxon>Basidiomycota</taxon>
        <taxon>Agaricomycotina</taxon>
        <taxon>Agaricomycetes</taxon>
        <taxon>Cantharellales</taxon>
        <taxon>Ceratobasidiaceae</taxon>
        <taxon>Rhizoctonia</taxon>
    </lineage>
</organism>